<dbReference type="PRINTS" id="PR00081">
    <property type="entry name" value="GDHRDH"/>
</dbReference>
<evidence type="ECO:0000313" key="1">
    <source>
        <dbReference type="EMBL" id="SFN57908.1"/>
    </source>
</evidence>
<dbReference type="SUPFAM" id="SSF51735">
    <property type="entry name" value="NAD(P)-binding Rossmann-fold domains"/>
    <property type="match status" value="1"/>
</dbReference>
<dbReference type="STRING" id="1005928.SAMN04487859_10595"/>
<dbReference type="PANTHER" id="PTHR43544:SF12">
    <property type="entry name" value="NAD(P)-BINDING ROSSMANN-FOLD SUPERFAMILY PROTEIN"/>
    <property type="match status" value="1"/>
</dbReference>
<protein>
    <submittedName>
        <fullName evidence="1">Short-chain dehydrogenase</fullName>
    </submittedName>
</protein>
<gene>
    <name evidence="1" type="ORF">SAMN04487859_10595</name>
</gene>
<sequence length="221" mass="22845">MENALIIGASGGIGAALCAALSARGVAVTGLSRSADGLDVTNEASVAEELGRLVGPFDLIFVATGALEINGAAPEKTLRSLDATAMMDQFAVNCIGPSLVLKHSLGLMPRKGRAVFAALSARVGSIGDNAKGGWNSYRTAKAALNQMIHTGAIELARTHSDAICVALHPGTVRTPFTEKYLDRHPAVAAPEAADNLLGVIDALTPAQSGQFFDWQGKPVAW</sequence>
<organism evidence="1 2">
    <name type="scientific">Roseovarius lutimaris</name>
    <dbReference type="NCBI Taxonomy" id="1005928"/>
    <lineage>
        <taxon>Bacteria</taxon>
        <taxon>Pseudomonadati</taxon>
        <taxon>Pseudomonadota</taxon>
        <taxon>Alphaproteobacteria</taxon>
        <taxon>Rhodobacterales</taxon>
        <taxon>Roseobacteraceae</taxon>
        <taxon>Roseovarius</taxon>
    </lineage>
</organism>
<dbReference type="GO" id="GO:0016491">
    <property type="term" value="F:oxidoreductase activity"/>
    <property type="evidence" value="ECO:0007669"/>
    <property type="project" value="TreeGrafter"/>
</dbReference>
<dbReference type="RefSeq" id="WP_092835688.1">
    <property type="nucleotide sequence ID" value="NZ_FOVP01000005.1"/>
</dbReference>
<evidence type="ECO:0000313" key="2">
    <source>
        <dbReference type="Proteomes" id="UP000198599"/>
    </source>
</evidence>
<dbReference type="Pfam" id="PF13561">
    <property type="entry name" value="adh_short_C2"/>
    <property type="match status" value="1"/>
</dbReference>
<dbReference type="Gene3D" id="3.40.50.720">
    <property type="entry name" value="NAD(P)-binding Rossmann-like Domain"/>
    <property type="match status" value="1"/>
</dbReference>
<accession>A0A1I5A667</accession>
<dbReference type="InterPro" id="IPR002347">
    <property type="entry name" value="SDR_fam"/>
</dbReference>
<dbReference type="AlphaFoldDB" id="A0A1I5A667"/>
<dbReference type="InterPro" id="IPR051468">
    <property type="entry name" value="Fungal_SecMetab_SDRs"/>
</dbReference>
<dbReference type="EMBL" id="FOVP01000005">
    <property type="protein sequence ID" value="SFN57908.1"/>
    <property type="molecule type" value="Genomic_DNA"/>
</dbReference>
<dbReference type="Proteomes" id="UP000198599">
    <property type="component" value="Unassembled WGS sequence"/>
</dbReference>
<proteinExistence type="predicted"/>
<dbReference type="GO" id="GO:0005737">
    <property type="term" value="C:cytoplasm"/>
    <property type="evidence" value="ECO:0007669"/>
    <property type="project" value="TreeGrafter"/>
</dbReference>
<dbReference type="OrthoDB" id="9785826at2"/>
<reference evidence="2" key="1">
    <citation type="submission" date="2016-10" db="EMBL/GenBank/DDBJ databases">
        <authorList>
            <person name="Varghese N."/>
            <person name="Submissions S."/>
        </authorList>
    </citation>
    <scope>NUCLEOTIDE SEQUENCE [LARGE SCALE GENOMIC DNA]</scope>
    <source>
        <strain evidence="2">DSM 28463</strain>
    </source>
</reference>
<dbReference type="PANTHER" id="PTHR43544">
    <property type="entry name" value="SHORT-CHAIN DEHYDROGENASE/REDUCTASE"/>
    <property type="match status" value="1"/>
</dbReference>
<dbReference type="InterPro" id="IPR036291">
    <property type="entry name" value="NAD(P)-bd_dom_sf"/>
</dbReference>
<name>A0A1I5A667_9RHOB</name>
<keyword evidence="2" id="KW-1185">Reference proteome</keyword>